<reference evidence="2" key="1">
    <citation type="submission" date="2016-10" db="EMBL/GenBank/DDBJ databases">
        <authorList>
            <person name="Benchimol M."/>
            <person name="Almeida L.G."/>
            <person name="Vasconcelos A.T."/>
            <person name="Perreira-Neves A."/>
            <person name="Rosa I.A."/>
            <person name="Tasca T."/>
            <person name="Bogo M.R."/>
            <person name="de Souza W."/>
        </authorList>
    </citation>
    <scope>NUCLEOTIDE SEQUENCE [LARGE SCALE GENOMIC DNA]</scope>
    <source>
        <strain evidence="2">K</strain>
    </source>
</reference>
<evidence type="ECO:0000313" key="2">
    <source>
        <dbReference type="EMBL" id="OHS96202.1"/>
    </source>
</evidence>
<sequence length="270" mass="31056">MTQDCYETINNLFFGPPVVCPNLMKPSSSGVKTYSTFEFNPTNANYKKIDSIHNIDCQNVSEILKIKKINDNVWFLVQFENSEVAFLSKELADKFISDEKMINFLIKEIEKNPYNPIPTYTSKTIPHRPEMSEFVSYNDNPYAGLLKMKEKITLTDESDFNGQTETETETEIDKEKSHQNETEKINENQNEAKPKENPNSNSTQKLNSHPNSHSINKETEPQSSIKRQINTDNMNNPTSIGTRSSSQNHDKSSESSKSSSRRRKRKSLKW</sequence>
<organism evidence="2 3">
    <name type="scientific">Tritrichomonas foetus</name>
    <dbReference type="NCBI Taxonomy" id="1144522"/>
    <lineage>
        <taxon>Eukaryota</taxon>
        <taxon>Metamonada</taxon>
        <taxon>Parabasalia</taxon>
        <taxon>Tritrichomonadida</taxon>
        <taxon>Tritrichomonadidae</taxon>
        <taxon>Tritrichomonas</taxon>
    </lineage>
</organism>
<proteinExistence type="predicted"/>
<evidence type="ECO:0000313" key="3">
    <source>
        <dbReference type="Proteomes" id="UP000179807"/>
    </source>
</evidence>
<dbReference type="GeneID" id="94829966"/>
<gene>
    <name evidence="2" type="ORF">TRFO_10147</name>
</gene>
<dbReference type="Proteomes" id="UP000179807">
    <property type="component" value="Unassembled WGS sequence"/>
</dbReference>
<name>A0A1J4JAK4_9EUKA</name>
<dbReference type="RefSeq" id="XP_068349339.1">
    <property type="nucleotide sequence ID" value="XM_068495262.1"/>
</dbReference>
<dbReference type="VEuPathDB" id="TrichDB:TRFO_10147"/>
<accession>A0A1J4JAK4</accession>
<feature type="compositionally biased region" description="Polar residues" evidence="1">
    <location>
        <begin position="221"/>
        <end position="243"/>
    </location>
</feature>
<feature type="compositionally biased region" description="Basic residues" evidence="1">
    <location>
        <begin position="259"/>
        <end position="270"/>
    </location>
</feature>
<dbReference type="EMBL" id="MLAK01001193">
    <property type="protein sequence ID" value="OHS96202.1"/>
    <property type="molecule type" value="Genomic_DNA"/>
</dbReference>
<feature type="compositionally biased region" description="Polar residues" evidence="1">
    <location>
        <begin position="197"/>
        <end position="214"/>
    </location>
</feature>
<comment type="caution">
    <text evidence="2">The sequence shown here is derived from an EMBL/GenBank/DDBJ whole genome shotgun (WGS) entry which is preliminary data.</text>
</comment>
<keyword evidence="3" id="KW-1185">Reference proteome</keyword>
<evidence type="ECO:0000256" key="1">
    <source>
        <dbReference type="SAM" id="MobiDB-lite"/>
    </source>
</evidence>
<feature type="compositionally biased region" description="Basic and acidic residues" evidence="1">
    <location>
        <begin position="171"/>
        <end position="196"/>
    </location>
</feature>
<feature type="region of interest" description="Disordered" evidence="1">
    <location>
        <begin position="156"/>
        <end position="270"/>
    </location>
</feature>
<dbReference type="AlphaFoldDB" id="A0A1J4JAK4"/>
<protein>
    <submittedName>
        <fullName evidence="2">Uncharacterized protein</fullName>
    </submittedName>
</protein>